<dbReference type="EMBL" id="JAEHTE010000015">
    <property type="protein sequence ID" value="MBI6885149.1"/>
    <property type="molecule type" value="Genomic_DNA"/>
</dbReference>
<evidence type="ECO:0000259" key="3">
    <source>
        <dbReference type="Pfam" id="PF01145"/>
    </source>
</evidence>
<evidence type="ECO:0000313" key="4">
    <source>
        <dbReference type="EMBL" id="MBI6885149.1"/>
    </source>
</evidence>
<organism evidence="4 5">
    <name type="scientific">Pseudomonas putida</name>
    <name type="common">Arthrobacter siderocapsulatus</name>
    <dbReference type="NCBI Taxonomy" id="303"/>
    <lineage>
        <taxon>Bacteria</taxon>
        <taxon>Pseudomonadati</taxon>
        <taxon>Pseudomonadota</taxon>
        <taxon>Gammaproteobacteria</taxon>
        <taxon>Pseudomonadales</taxon>
        <taxon>Pseudomonadaceae</taxon>
        <taxon>Pseudomonas</taxon>
    </lineage>
</organism>
<name>A0A8I1EEH8_PSEPU</name>
<evidence type="ECO:0000256" key="1">
    <source>
        <dbReference type="SAM" id="Coils"/>
    </source>
</evidence>
<dbReference type="Proteomes" id="UP000637061">
    <property type="component" value="Unassembled WGS sequence"/>
</dbReference>
<keyword evidence="2" id="KW-0812">Transmembrane</keyword>
<feature type="coiled-coil region" evidence="1">
    <location>
        <begin position="317"/>
        <end position="351"/>
    </location>
</feature>
<dbReference type="GO" id="GO:0006508">
    <property type="term" value="P:proteolysis"/>
    <property type="evidence" value="ECO:0007669"/>
    <property type="project" value="UniProtKB-KW"/>
</dbReference>
<dbReference type="InterPro" id="IPR001107">
    <property type="entry name" value="Band_7"/>
</dbReference>
<keyword evidence="2" id="KW-0472">Membrane</keyword>
<evidence type="ECO:0000256" key="2">
    <source>
        <dbReference type="SAM" id="Phobius"/>
    </source>
</evidence>
<dbReference type="Pfam" id="PF01145">
    <property type="entry name" value="Band_7"/>
    <property type="match status" value="1"/>
</dbReference>
<keyword evidence="4" id="KW-0645">Protease</keyword>
<dbReference type="RefSeq" id="WP_198747552.1">
    <property type="nucleotide sequence ID" value="NZ_JAEHTE010000015.1"/>
</dbReference>
<keyword evidence="4" id="KW-0378">Hydrolase</keyword>
<comment type="caution">
    <text evidence="4">The sequence shown here is derived from an EMBL/GenBank/DDBJ whole genome shotgun (WGS) entry which is preliminary data.</text>
</comment>
<accession>A0A8I1EEH8</accession>
<dbReference type="GO" id="GO:0008233">
    <property type="term" value="F:peptidase activity"/>
    <property type="evidence" value="ECO:0007669"/>
    <property type="project" value="UniProtKB-KW"/>
</dbReference>
<proteinExistence type="predicted"/>
<evidence type="ECO:0000313" key="5">
    <source>
        <dbReference type="Proteomes" id="UP000637061"/>
    </source>
</evidence>
<feature type="domain" description="Band 7" evidence="3">
    <location>
        <begin position="86"/>
        <end position="284"/>
    </location>
</feature>
<protein>
    <submittedName>
        <fullName evidence="4">Membrane protease subunit, stomatin/prohibitin</fullName>
    </submittedName>
</protein>
<feature type="transmembrane region" description="Helical" evidence="2">
    <location>
        <begin position="12"/>
        <end position="32"/>
    </location>
</feature>
<keyword evidence="1" id="KW-0175">Coiled coil</keyword>
<gene>
    <name evidence="4" type="ORF">JEU22_14635</name>
</gene>
<keyword evidence="2" id="KW-1133">Transmembrane helix</keyword>
<reference evidence="4" key="1">
    <citation type="submission" date="2020-12" db="EMBL/GenBank/DDBJ databases">
        <title>Enhanced detection system for hospital associated transmission using whole genome sequencing surveillance.</title>
        <authorList>
            <person name="Harrison L.H."/>
            <person name="Van Tyne D."/>
            <person name="Marsh J.W."/>
            <person name="Griffith M.P."/>
            <person name="Snyder D.J."/>
            <person name="Cooper V.S."/>
            <person name="Mustapha M."/>
        </authorList>
    </citation>
    <scope>NUCLEOTIDE SEQUENCE</scope>
    <source>
        <strain evidence="4">PSB00042</strain>
    </source>
</reference>
<sequence>MSEFKPASVLKYVAIAAAMLMMYVLFRGAVVWNDAGYQTHIRTIFGQERVVSETGYAFRWFGPATAWPREMTVQSVADIRSLPKGDFDGIGSSVIPAFPITFLGGVTGTVDSNIRIILPNGDQFLQLAKSYRNPENFVVQSVIPIVKNTLQSTAQMMSADDYFGGGRSEFARSFADQMAEGIFLVRPVEKQIHNTRMAAQGAVAQDGKDQGEFGGGQSTIIVTEKVIGKDGLPVRLERQFGKLGILLADANVLNIDPNEQFKKRMVDVQTSQAQLMVARQGRQTADEQKKLVTAKGEMEVEEKRQITLRDQVEKTTNAETAKRLVIIEAEREQQKAEIERKTAQVQFEKAQIDAQTTKALADAEAYKKRVVIQANGALEQKLAAIIQINKDWAAAAQNAPVPGVVMGGGSGSVSRQADIGSLMEIMAAKAAKDLQLDMQVKQ</sequence>
<dbReference type="AlphaFoldDB" id="A0A8I1EEH8"/>